<dbReference type="InParanoid" id="T1FX08"/>
<reference evidence="4" key="3">
    <citation type="submission" date="2015-06" db="UniProtKB">
        <authorList>
            <consortium name="EnsemblMetazoa"/>
        </authorList>
    </citation>
    <scope>IDENTIFICATION</scope>
</reference>
<dbReference type="PROSITE" id="PS50010">
    <property type="entry name" value="DH_2"/>
    <property type="match status" value="1"/>
</dbReference>
<dbReference type="Gene3D" id="2.30.29.30">
    <property type="entry name" value="Pleckstrin-homology domain (PH domain)/Phosphotyrosine-binding domain (PTB)"/>
    <property type="match status" value="1"/>
</dbReference>
<evidence type="ECO:0000313" key="3">
    <source>
        <dbReference type="EMBL" id="ESO12215.1"/>
    </source>
</evidence>
<organism evidence="4 5">
    <name type="scientific">Helobdella robusta</name>
    <name type="common">Californian leech</name>
    <dbReference type="NCBI Taxonomy" id="6412"/>
    <lineage>
        <taxon>Eukaryota</taxon>
        <taxon>Metazoa</taxon>
        <taxon>Spiralia</taxon>
        <taxon>Lophotrochozoa</taxon>
        <taxon>Annelida</taxon>
        <taxon>Clitellata</taxon>
        <taxon>Hirudinea</taxon>
        <taxon>Rhynchobdellida</taxon>
        <taxon>Glossiphoniidae</taxon>
        <taxon>Helobdella</taxon>
    </lineage>
</organism>
<dbReference type="Pfam" id="PF22697">
    <property type="entry name" value="SOS1_NGEF_PH"/>
    <property type="match status" value="1"/>
</dbReference>
<dbReference type="InterPro" id="IPR055251">
    <property type="entry name" value="SOS1_NGEF_PH"/>
</dbReference>
<dbReference type="GeneID" id="20213356"/>
<dbReference type="CTD" id="20213356"/>
<evidence type="ECO:0000313" key="5">
    <source>
        <dbReference type="Proteomes" id="UP000015101"/>
    </source>
</evidence>
<feature type="domain" description="DH" evidence="2">
    <location>
        <begin position="1"/>
        <end position="193"/>
    </location>
</feature>
<protein>
    <recommendedName>
        <fullName evidence="2">DH domain-containing protein</fullName>
    </recommendedName>
</protein>
<gene>
    <name evidence="4" type="primary">20213356</name>
    <name evidence="3" type="ORF">HELRODRAFT_62454</name>
</gene>
<dbReference type="HOGENOM" id="CLU_001356_4_0_1"/>
<evidence type="ECO:0000256" key="1">
    <source>
        <dbReference type="ARBA" id="ARBA00022658"/>
    </source>
</evidence>
<dbReference type="AlphaFoldDB" id="T1FX08"/>
<keyword evidence="5" id="KW-1185">Reference proteome</keyword>
<proteinExistence type="predicted"/>
<dbReference type="OMA" id="LDWHENT"/>
<reference evidence="3 5" key="2">
    <citation type="journal article" date="2013" name="Nature">
        <title>Insights into bilaterian evolution from three spiralian genomes.</title>
        <authorList>
            <person name="Simakov O."/>
            <person name="Marletaz F."/>
            <person name="Cho S.J."/>
            <person name="Edsinger-Gonzales E."/>
            <person name="Havlak P."/>
            <person name="Hellsten U."/>
            <person name="Kuo D.H."/>
            <person name="Larsson T."/>
            <person name="Lv J."/>
            <person name="Arendt D."/>
            <person name="Savage R."/>
            <person name="Osoegawa K."/>
            <person name="de Jong P."/>
            <person name="Grimwood J."/>
            <person name="Chapman J.A."/>
            <person name="Shapiro H."/>
            <person name="Aerts A."/>
            <person name="Otillar R.P."/>
            <person name="Terry A.Y."/>
            <person name="Boore J.L."/>
            <person name="Grigoriev I.V."/>
            <person name="Lindberg D.R."/>
            <person name="Seaver E.C."/>
            <person name="Weisblat D.A."/>
            <person name="Putnam N.H."/>
            <person name="Rokhsar D.S."/>
        </authorList>
    </citation>
    <scope>NUCLEOTIDE SEQUENCE</scope>
</reference>
<dbReference type="EMBL" id="AMQM01000101">
    <property type="status" value="NOT_ANNOTATED_CDS"/>
    <property type="molecule type" value="Genomic_DNA"/>
</dbReference>
<dbReference type="STRING" id="6412.T1FX08"/>
<evidence type="ECO:0000313" key="4">
    <source>
        <dbReference type="EnsemblMetazoa" id="HelroP62454"/>
    </source>
</evidence>
<dbReference type="PANTHER" id="PTHR22826">
    <property type="entry name" value="RHO GUANINE EXCHANGE FACTOR-RELATED"/>
    <property type="match status" value="1"/>
</dbReference>
<dbReference type="EMBL" id="KB095811">
    <property type="protein sequence ID" value="ESO12215.1"/>
    <property type="molecule type" value="Genomic_DNA"/>
</dbReference>
<dbReference type="EnsemblMetazoa" id="HelroT62454">
    <property type="protein sequence ID" value="HelroP62454"/>
    <property type="gene ID" value="HelroG62454"/>
</dbReference>
<evidence type="ECO:0000259" key="2">
    <source>
        <dbReference type="PROSITE" id="PS50010"/>
    </source>
</evidence>
<dbReference type="InterPro" id="IPR000219">
    <property type="entry name" value="DH_dom"/>
</dbReference>
<dbReference type="InterPro" id="IPR051336">
    <property type="entry name" value="RhoGEF_Guanine_NuclExch_SF"/>
</dbReference>
<sequence>YVLDELMDTENKYIQDLTLIVEGYMTLVKDSDIVKPPSLKDQKEAMVFGNVHQILDWHENTLKAEIERCIHDPQHLASVFIKYEKRFLMYVKYCENKPKSEDIVFENLDYFEVSSFFMPLGTVYISHITYLAFKTNLTFAQQLREKLGERLQLADMLIKPVQRIMKYQLLFKDILKYTERAGDDIRDIQKALEGKVTSQGRLLLQDTLEIAELPSSSSSSTSLTNLKFQKRKVFLFEQIIIFSEQPVVKNASNSSCNKNGPSLSGPSYIYKHDIKVIKYIFV</sequence>
<dbReference type="eggNOG" id="KOG4240">
    <property type="taxonomic scope" value="Eukaryota"/>
</dbReference>
<dbReference type="PANTHER" id="PTHR22826:SF106">
    <property type="entry name" value="TRIO, ISOFORM A"/>
    <property type="match status" value="1"/>
</dbReference>
<reference evidence="5" key="1">
    <citation type="submission" date="2012-12" db="EMBL/GenBank/DDBJ databases">
        <authorList>
            <person name="Hellsten U."/>
            <person name="Grimwood J."/>
            <person name="Chapman J.A."/>
            <person name="Shapiro H."/>
            <person name="Aerts A."/>
            <person name="Otillar R.P."/>
            <person name="Terry A.Y."/>
            <person name="Boore J.L."/>
            <person name="Simakov O."/>
            <person name="Marletaz F."/>
            <person name="Cho S.-J."/>
            <person name="Edsinger-Gonzales E."/>
            <person name="Havlak P."/>
            <person name="Kuo D.-H."/>
            <person name="Larsson T."/>
            <person name="Lv J."/>
            <person name="Arendt D."/>
            <person name="Savage R."/>
            <person name="Osoegawa K."/>
            <person name="de Jong P."/>
            <person name="Lindberg D.R."/>
            <person name="Seaver E.C."/>
            <person name="Weisblat D.A."/>
            <person name="Putnam N.H."/>
            <person name="Grigoriev I.V."/>
            <person name="Rokhsar D.S."/>
        </authorList>
    </citation>
    <scope>NUCLEOTIDE SEQUENCE</scope>
</reference>
<dbReference type="Proteomes" id="UP000015101">
    <property type="component" value="Unassembled WGS sequence"/>
</dbReference>
<dbReference type="GO" id="GO:0005085">
    <property type="term" value="F:guanyl-nucleotide exchange factor activity"/>
    <property type="evidence" value="ECO:0007669"/>
    <property type="project" value="UniProtKB-KW"/>
</dbReference>
<dbReference type="KEGG" id="hro:HELRODRAFT_62454"/>
<dbReference type="SMART" id="SM00325">
    <property type="entry name" value="RhoGEF"/>
    <property type="match status" value="1"/>
</dbReference>
<dbReference type="SUPFAM" id="SSF50729">
    <property type="entry name" value="PH domain-like"/>
    <property type="match status" value="1"/>
</dbReference>
<dbReference type="InterPro" id="IPR011993">
    <property type="entry name" value="PH-like_dom_sf"/>
</dbReference>
<accession>T1FX08</accession>
<dbReference type="RefSeq" id="XP_009008935.1">
    <property type="nucleotide sequence ID" value="XM_009010687.1"/>
</dbReference>
<dbReference type="Pfam" id="PF00621">
    <property type="entry name" value="RhoGEF"/>
    <property type="match status" value="1"/>
</dbReference>
<dbReference type="Gene3D" id="1.20.900.10">
    <property type="entry name" value="Dbl homology (DH) domain"/>
    <property type="match status" value="1"/>
</dbReference>
<dbReference type="InterPro" id="IPR035899">
    <property type="entry name" value="DBL_dom_sf"/>
</dbReference>
<dbReference type="SUPFAM" id="SSF48065">
    <property type="entry name" value="DBL homology domain (DH-domain)"/>
    <property type="match status" value="1"/>
</dbReference>
<name>T1FX08_HELRO</name>
<keyword evidence="1" id="KW-0344">Guanine-nucleotide releasing factor</keyword>
<dbReference type="OrthoDB" id="10256089at2759"/>
<dbReference type="CDD" id="cd00160">
    <property type="entry name" value="RhoGEF"/>
    <property type="match status" value="1"/>
</dbReference>